<proteinExistence type="predicted"/>
<name>A0ABW1ZQR3_9DEIO</name>
<comment type="caution">
    <text evidence="1">The sequence shown here is derived from an EMBL/GenBank/DDBJ whole genome shotgun (WGS) entry which is preliminary data.</text>
</comment>
<accession>A0ABW1ZQR3</accession>
<dbReference type="Proteomes" id="UP001596317">
    <property type="component" value="Unassembled WGS sequence"/>
</dbReference>
<protein>
    <submittedName>
        <fullName evidence="1">Uncharacterized protein</fullName>
    </submittedName>
</protein>
<dbReference type="EMBL" id="JBHSWB010000002">
    <property type="protein sequence ID" value="MFC6662873.1"/>
    <property type="molecule type" value="Genomic_DNA"/>
</dbReference>
<keyword evidence="2" id="KW-1185">Reference proteome</keyword>
<dbReference type="RefSeq" id="WP_380058787.1">
    <property type="nucleotide sequence ID" value="NZ_JBHSWB010000002.1"/>
</dbReference>
<evidence type="ECO:0000313" key="1">
    <source>
        <dbReference type="EMBL" id="MFC6662873.1"/>
    </source>
</evidence>
<gene>
    <name evidence="1" type="ORF">ACFP90_22790</name>
</gene>
<organism evidence="1 2">
    <name type="scientific">Deinococcus multiflagellatus</name>
    <dbReference type="NCBI Taxonomy" id="1656887"/>
    <lineage>
        <taxon>Bacteria</taxon>
        <taxon>Thermotogati</taxon>
        <taxon>Deinococcota</taxon>
        <taxon>Deinococci</taxon>
        <taxon>Deinococcales</taxon>
        <taxon>Deinococcaceae</taxon>
        <taxon>Deinococcus</taxon>
    </lineage>
</organism>
<sequence length="87" mass="9627">MARDNWDVAHEVLSVCRRTPLTGTLFDLFEGFALLGAVDVRGQGPGAMPYRGEWTAAPVRGDWRLLEISYACPERGRAVVFGHARLP</sequence>
<reference evidence="2" key="1">
    <citation type="journal article" date="2019" name="Int. J. Syst. Evol. Microbiol.">
        <title>The Global Catalogue of Microorganisms (GCM) 10K type strain sequencing project: providing services to taxonomists for standard genome sequencing and annotation.</title>
        <authorList>
            <consortium name="The Broad Institute Genomics Platform"/>
            <consortium name="The Broad Institute Genome Sequencing Center for Infectious Disease"/>
            <person name="Wu L."/>
            <person name="Ma J."/>
        </authorList>
    </citation>
    <scope>NUCLEOTIDE SEQUENCE [LARGE SCALE GENOMIC DNA]</scope>
    <source>
        <strain evidence="2">CCUG 63830</strain>
    </source>
</reference>
<evidence type="ECO:0000313" key="2">
    <source>
        <dbReference type="Proteomes" id="UP001596317"/>
    </source>
</evidence>